<gene>
    <name evidence="4" type="ORF">CAZ10_07615</name>
</gene>
<dbReference type="InterPro" id="IPR027417">
    <property type="entry name" value="P-loop_NTPase"/>
</dbReference>
<sequence>MRKLKVQNGDRPSIESAFLPGLAPINILNLAGISQSIPFFGWYTRDGQTPLNPRHVWLPAIRRHPLPRAKRTTPPQPQGYDTVLGVGGAGLSGGQRQRIALARALYGAPTLVVLDEPNSNLDDSGEQALLAAIQALKARGCTVLLITHRAGVLGCADRLLALNAGQLHLYGERDQVLAALNNQRAASASQQRADYRVAGYGAPQVVAAPRQGGVE</sequence>
<dbReference type="PANTHER" id="PTHR43394:SF1">
    <property type="entry name" value="ATP-BINDING CASSETTE SUB-FAMILY B MEMBER 10, MITOCHONDRIAL"/>
    <property type="match status" value="1"/>
</dbReference>
<keyword evidence="1" id="KW-0547">Nucleotide-binding</keyword>
<dbReference type="PROSITE" id="PS00211">
    <property type="entry name" value="ABC_TRANSPORTER_1"/>
    <property type="match status" value="1"/>
</dbReference>
<evidence type="ECO:0000313" key="4">
    <source>
        <dbReference type="EMBL" id="OTI64073.1"/>
    </source>
</evidence>
<dbReference type="Proteomes" id="UP000194857">
    <property type="component" value="Unassembled WGS sequence"/>
</dbReference>
<comment type="caution">
    <text evidence="4">The sequence shown here is derived from an EMBL/GenBank/DDBJ whole genome shotgun (WGS) entry which is preliminary data.</text>
</comment>
<evidence type="ECO:0000313" key="5">
    <source>
        <dbReference type="Proteomes" id="UP000194857"/>
    </source>
</evidence>
<name>A0A241XT92_PSEAI</name>
<dbReference type="PANTHER" id="PTHR43394">
    <property type="entry name" value="ATP-DEPENDENT PERMEASE MDL1, MITOCHONDRIAL"/>
    <property type="match status" value="1"/>
</dbReference>
<keyword evidence="2" id="KW-0067">ATP-binding</keyword>
<dbReference type="PROSITE" id="PS50893">
    <property type="entry name" value="ABC_TRANSPORTER_2"/>
    <property type="match status" value="1"/>
</dbReference>
<accession>A0A241XT92</accession>
<evidence type="ECO:0000256" key="2">
    <source>
        <dbReference type="ARBA" id="ARBA00022840"/>
    </source>
</evidence>
<dbReference type="InterPro" id="IPR039421">
    <property type="entry name" value="Type_1_exporter"/>
</dbReference>
<evidence type="ECO:0000256" key="1">
    <source>
        <dbReference type="ARBA" id="ARBA00022741"/>
    </source>
</evidence>
<dbReference type="GO" id="GO:0016887">
    <property type="term" value="F:ATP hydrolysis activity"/>
    <property type="evidence" value="ECO:0007669"/>
    <property type="project" value="InterPro"/>
</dbReference>
<feature type="domain" description="ABC transporter" evidence="3">
    <location>
        <begin position="4"/>
        <end position="189"/>
    </location>
</feature>
<reference evidence="4 5" key="1">
    <citation type="submission" date="2017-05" db="EMBL/GenBank/DDBJ databases">
        <authorList>
            <person name="Song R."/>
            <person name="Chenine A.L."/>
            <person name="Ruprecht R.M."/>
        </authorList>
    </citation>
    <scope>NUCLEOTIDE SEQUENCE [LARGE SCALE GENOMIC DNA]</scope>
    <source>
        <strain evidence="4 5">S567_C10_BS</strain>
    </source>
</reference>
<protein>
    <recommendedName>
        <fullName evidence="3">ABC transporter domain-containing protein</fullName>
    </recommendedName>
</protein>
<dbReference type="GO" id="GO:0015421">
    <property type="term" value="F:ABC-type oligopeptide transporter activity"/>
    <property type="evidence" value="ECO:0007669"/>
    <property type="project" value="TreeGrafter"/>
</dbReference>
<dbReference type="AlphaFoldDB" id="A0A241XT92"/>
<organism evidence="4 5">
    <name type="scientific">Pseudomonas aeruginosa</name>
    <dbReference type="NCBI Taxonomy" id="287"/>
    <lineage>
        <taxon>Bacteria</taxon>
        <taxon>Pseudomonadati</taxon>
        <taxon>Pseudomonadota</taxon>
        <taxon>Gammaproteobacteria</taxon>
        <taxon>Pseudomonadales</taxon>
        <taxon>Pseudomonadaceae</taxon>
        <taxon>Pseudomonas</taxon>
    </lineage>
</organism>
<dbReference type="InterPro" id="IPR003439">
    <property type="entry name" value="ABC_transporter-like_ATP-bd"/>
</dbReference>
<dbReference type="Gene3D" id="3.40.50.300">
    <property type="entry name" value="P-loop containing nucleotide triphosphate hydrolases"/>
    <property type="match status" value="1"/>
</dbReference>
<proteinExistence type="predicted"/>
<dbReference type="GO" id="GO:0005524">
    <property type="term" value="F:ATP binding"/>
    <property type="evidence" value="ECO:0007669"/>
    <property type="project" value="UniProtKB-KW"/>
</dbReference>
<dbReference type="Pfam" id="PF00005">
    <property type="entry name" value="ABC_tran"/>
    <property type="match status" value="1"/>
</dbReference>
<dbReference type="EMBL" id="NFFZ01000003">
    <property type="protein sequence ID" value="OTI64073.1"/>
    <property type="molecule type" value="Genomic_DNA"/>
</dbReference>
<dbReference type="InterPro" id="IPR017871">
    <property type="entry name" value="ABC_transporter-like_CS"/>
</dbReference>
<dbReference type="SUPFAM" id="SSF52540">
    <property type="entry name" value="P-loop containing nucleoside triphosphate hydrolases"/>
    <property type="match status" value="1"/>
</dbReference>
<evidence type="ECO:0000259" key="3">
    <source>
        <dbReference type="PROSITE" id="PS50893"/>
    </source>
</evidence>